<feature type="domain" description="GPI ethanolamine phosphate transferase 2 C-terminal" evidence="12">
    <location>
        <begin position="732"/>
        <end position="1159"/>
    </location>
</feature>
<keyword evidence="10" id="KW-0325">Glycoprotein</keyword>
<dbReference type="EMBL" id="JAIVGD010000003">
    <property type="protein sequence ID" value="KAH0775608.1"/>
    <property type="molecule type" value="Genomic_DNA"/>
</dbReference>
<dbReference type="InterPro" id="IPR045687">
    <property type="entry name" value="PIGG/GPI7_C"/>
</dbReference>
<evidence type="ECO:0000259" key="12">
    <source>
        <dbReference type="Pfam" id="PF19316"/>
    </source>
</evidence>
<evidence type="ECO:0000256" key="7">
    <source>
        <dbReference type="ARBA" id="ARBA00022824"/>
    </source>
</evidence>
<dbReference type="Pfam" id="PF01663">
    <property type="entry name" value="Phosphodiest"/>
    <property type="match status" value="1"/>
</dbReference>
<evidence type="ECO:0000256" key="3">
    <source>
        <dbReference type="ARBA" id="ARBA00005315"/>
    </source>
</evidence>
<dbReference type="InterPro" id="IPR039527">
    <property type="entry name" value="PIGG/GPI7"/>
</dbReference>
<name>A0ABQ7W4G2_SOLTU</name>
<keyword evidence="5" id="KW-0808">Transferase</keyword>
<dbReference type="InterPro" id="IPR017850">
    <property type="entry name" value="Alkaline_phosphatase_core_sf"/>
</dbReference>
<evidence type="ECO:0000256" key="8">
    <source>
        <dbReference type="ARBA" id="ARBA00022989"/>
    </source>
</evidence>
<keyword evidence="8 11" id="KW-1133">Transmembrane helix</keyword>
<dbReference type="Pfam" id="PF19316">
    <property type="entry name" value="PIGO_PIGG"/>
    <property type="match status" value="1"/>
</dbReference>
<evidence type="ECO:0000256" key="11">
    <source>
        <dbReference type="SAM" id="Phobius"/>
    </source>
</evidence>
<dbReference type="InterPro" id="IPR037674">
    <property type="entry name" value="PIG-G_N"/>
</dbReference>
<feature type="transmembrane region" description="Helical" evidence="11">
    <location>
        <begin position="1135"/>
        <end position="1159"/>
    </location>
</feature>
<comment type="caution">
    <text evidence="13">The sequence shown here is derived from an EMBL/GenBank/DDBJ whole genome shotgun (WGS) entry which is preliminary data.</text>
</comment>
<evidence type="ECO:0000256" key="6">
    <source>
        <dbReference type="ARBA" id="ARBA00022692"/>
    </source>
</evidence>
<comment type="pathway">
    <text evidence="2">Glycolipid biosynthesis; glycosylphosphatidylinositol-anchor biosynthesis.</text>
</comment>
<dbReference type="Proteomes" id="UP000826656">
    <property type="component" value="Unassembled WGS sequence"/>
</dbReference>
<evidence type="ECO:0000256" key="1">
    <source>
        <dbReference type="ARBA" id="ARBA00004477"/>
    </source>
</evidence>
<keyword evidence="14" id="KW-1185">Reference proteome</keyword>
<organism evidence="13 14">
    <name type="scientific">Solanum tuberosum</name>
    <name type="common">Potato</name>
    <dbReference type="NCBI Taxonomy" id="4113"/>
    <lineage>
        <taxon>Eukaryota</taxon>
        <taxon>Viridiplantae</taxon>
        <taxon>Streptophyta</taxon>
        <taxon>Embryophyta</taxon>
        <taxon>Tracheophyta</taxon>
        <taxon>Spermatophyta</taxon>
        <taxon>Magnoliopsida</taxon>
        <taxon>eudicotyledons</taxon>
        <taxon>Gunneridae</taxon>
        <taxon>Pentapetalae</taxon>
        <taxon>asterids</taxon>
        <taxon>lamiids</taxon>
        <taxon>Solanales</taxon>
        <taxon>Solanaceae</taxon>
        <taxon>Solanoideae</taxon>
        <taxon>Solaneae</taxon>
        <taxon>Solanum</taxon>
    </lineage>
</organism>
<dbReference type="SUPFAM" id="SSF53649">
    <property type="entry name" value="Alkaline phosphatase-like"/>
    <property type="match status" value="1"/>
</dbReference>
<dbReference type="PANTHER" id="PTHR23072:SF0">
    <property type="entry name" value="GPI ETHANOLAMINE PHOSPHATE TRANSFERASE 2"/>
    <property type="match status" value="1"/>
</dbReference>
<evidence type="ECO:0000256" key="5">
    <source>
        <dbReference type="ARBA" id="ARBA00022679"/>
    </source>
</evidence>
<comment type="similarity">
    <text evidence="3">Belongs to the PIGG/PIGN/PIGO family. PIGG subfamily.</text>
</comment>
<protein>
    <recommendedName>
        <fullName evidence="12">GPI ethanolamine phosphate transferase 2 C-terminal domain-containing protein</fullName>
    </recommendedName>
</protein>
<feature type="transmembrane region" description="Helical" evidence="11">
    <location>
        <begin position="220"/>
        <end position="240"/>
    </location>
</feature>
<evidence type="ECO:0000256" key="2">
    <source>
        <dbReference type="ARBA" id="ARBA00004687"/>
    </source>
</evidence>
<evidence type="ECO:0000256" key="4">
    <source>
        <dbReference type="ARBA" id="ARBA00022502"/>
    </source>
</evidence>
<keyword evidence="7" id="KW-0256">Endoplasmic reticulum</keyword>
<feature type="transmembrane region" description="Helical" evidence="11">
    <location>
        <begin position="1011"/>
        <end position="1039"/>
    </location>
</feature>
<feature type="transmembrane region" description="Helical" evidence="11">
    <location>
        <begin position="837"/>
        <end position="858"/>
    </location>
</feature>
<keyword evidence="4" id="KW-0337">GPI-anchor biosynthesis</keyword>
<dbReference type="PANTHER" id="PTHR23072">
    <property type="entry name" value="PHOSPHATIDYLINOSITOL GLYCAN-RELATED"/>
    <property type="match status" value="1"/>
</dbReference>
<evidence type="ECO:0000256" key="9">
    <source>
        <dbReference type="ARBA" id="ARBA00023136"/>
    </source>
</evidence>
<comment type="subcellular location">
    <subcellularLocation>
        <location evidence="1">Endoplasmic reticulum membrane</location>
        <topology evidence="1">Multi-pass membrane protein</topology>
    </subcellularLocation>
</comment>
<feature type="transmembrane region" description="Helical" evidence="11">
    <location>
        <begin position="870"/>
        <end position="890"/>
    </location>
</feature>
<evidence type="ECO:0000313" key="14">
    <source>
        <dbReference type="Proteomes" id="UP000826656"/>
    </source>
</evidence>
<feature type="transmembrane region" description="Helical" evidence="11">
    <location>
        <begin position="727"/>
        <end position="745"/>
    </location>
</feature>
<gene>
    <name evidence="13" type="ORF">KY290_007019</name>
</gene>
<feature type="transmembrane region" description="Helical" evidence="11">
    <location>
        <begin position="910"/>
        <end position="933"/>
    </location>
</feature>
<feature type="transmembrane region" description="Helical" evidence="11">
    <location>
        <begin position="954"/>
        <end position="973"/>
    </location>
</feature>
<accession>A0ABQ7W4G2</accession>
<feature type="transmembrane region" description="Helical" evidence="11">
    <location>
        <begin position="1095"/>
        <end position="1120"/>
    </location>
</feature>
<dbReference type="InterPro" id="IPR002591">
    <property type="entry name" value="Phosphodiest/P_Trfase"/>
</dbReference>
<feature type="transmembrane region" description="Helical" evidence="11">
    <location>
        <begin position="1051"/>
        <end position="1074"/>
    </location>
</feature>
<feature type="transmembrane region" description="Helical" evidence="11">
    <location>
        <begin position="685"/>
        <end position="706"/>
    </location>
</feature>
<feature type="transmembrane region" description="Helical" evidence="11">
    <location>
        <begin position="979"/>
        <end position="999"/>
    </location>
</feature>
<keyword evidence="9 11" id="KW-0472">Membrane</keyword>
<dbReference type="Gene3D" id="3.40.720.10">
    <property type="entry name" value="Alkaline Phosphatase, subunit A"/>
    <property type="match status" value="1"/>
</dbReference>
<dbReference type="CDD" id="cd16024">
    <property type="entry name" value="GPI_EPT_2"/>
    <property type="match status" value="1"/>
</dbReference>
<evidence type="ECO:0000256" key="10">
    <source>
        <dbReference type="ARBA" id="ARBA00023180"/>
    </source>
</evidence>
<sequence length="1174" mass="132269">MAESIQENWQKGLSGADVQFENWEKQYSYEEKRLKSLIDGEGYGNWEKQNCYWEIEHGLVPSLEAEEKEKRGKTSEISLEDRREKLAAQGRCIDGSYLTPYCRCDKKSCRFDTTLEDYPPEYLPIWLAYCHQYRQSHCFDIDDFINGRIGPLNPSQNFNGRVELLMELANHSIKDYNEKECNVFKYKVMKIEKVNCCEATCTYWMTVKVSNLTLGSIETFQIHAVLIQVFGLALFVLGFFPVKPALSGFSGVESFYPPGADSAEFQNTTNLSDSQLKYLYQELSLVPPLFDRLILMVIDGLPAEFVLGKDGEPPPKSFQEAMPYTQSLLSKGRAIGYHAKAAPPTVTMPRLKAMVSGAVGGFLDVAFNFNTQALLDDNIIVQFLKVGWKLVMHGDETWLKLFPGMFSRHDGVSSFFVKDTVQVDQNVSRHLVDELSHADWSLLTLHYLGLDHVGHLGGRNSVLMAPKLREMDEVIKMIDLNSLPTNNNDQGRTLLLVVSDHGMTENGNHGGSSFEETDSLALFIGPTNFGSTSGTPNKANQVDLASTLALLFGVPIPKNNVGMLMPETFKSLTVDQQLRLLELNSWQLLRLLEAQLPGLVCENFSCDNFRDDGSERTRGYSSLEETFCCLYMKAADLHRSWKSGEEKRSASGDNCHSILMAYHNFLRTASEWLSHRATDKPVGRLIFGVAAMLVSCLILLSLLFLLGKQVFSEQNQQFSSANNDLSWWHLDEVFILVVIVIVVISMGSSSLVEEEQYIWHFMTSSLYLLSLRKVMQHIVTRTERNTSATLGPKTNNYIQICSIFVILISGRFLRGWHQGGVNWTNLPDISKWLEHAGSAYIKLFQLVSVIILINISLVSLMWSRRSKKNFMTVVSLMHLFPGWLVLHYITKYQDVAFSTGSYDATLMAQVIYVVLGFCSTTIVVAVPWCIPFQNRTLSVPEVQRKAWGLCFRDSAYVIGLSYVYYWSLLQLLLQQPVNSMPVLFLFLQVLASIWFSSGSNQHRRQWVEVAALYYMGMAGHFGLGNTNTLATIDVAGAFIGVLNHSTILSGVLMFIITYASPMLYLLSMVMYNSVKDTSSFIISEKGNIGSLLKRTLGFPCLVPLGLNSILLIAYTIVLLLMRNHLFVWSVFSPKFLYVCATTVCVCVGVSIVASTMIYISLVSTYREKLHTHTD</sequence>
<evidence type="ECO:0000313" key="13">
    <source>
        <dbReference type="EMBL" id="KAH0775608.1"/>
    </source>
</evidence>
<feature type="transmembrane region" description="Helical" evidence="11">
    <location>
        <begin position="796"/>
        <end position="817"/>
    </location>
</feature>
<keyword evidence="6 11" id="KW-0812">Transmembrane</keyword>
<reference evidence="13 14" key="1">
    <citation type="journal article" date="2021" name="bioRxiv">
        <title>Chromosome-scale and haplotype-resolved genome assembly of a tetraploid potato cultivar.</title>
        <authorList>
            <person name="Sun H."/>
            <person name="Jiao W.-B."/>
            <person name="Krause K."/>
            <person name="Campoy J.A."/>
            <person name="Goel M."/>
            <person name="Folz-Donahue K."/>
            <person name="Kukat C."/>
            <person name="Huettel B."/>
            <person name="Schneeberger K."/>
        </authorList>
    </citation>
    <scope>NUCLEOTIDE SEQUENCE [LARGE SCALE GENOMIC DNA]</scope>
    <source>
        <strain evidence="13">SolTubOtavaFocal</strain>
        <tissue evidence="13">Leaves</tissue>
    </source>
</reference>
<proteinExistence type="inferred from homology"/>